<evidence type="ECO:0000313" key="2">
    <source>
        <dbReference type="Proteomes" id="UP000250179"/>
    </source>
</evidence>
<dbReference type="Proteomes" id="UP000250179">
    <property type="component" value="Chromosome"/>
</dbReference>
<keyword evidence="2" id="KW-1185">Reference proteome</keyword>
<dbReference type="KEGG" id="tprf:A3L09_03705"/>
<sequence length="228" mass="25969">MRRTSLLLPVALALIAVGAVHFLMVYTLEENESSVNSSLEYNISPEALGEAYVYTYHMRGSGFMTPSEDGVGIICPGKFGAFYGVDINRETVFITAENLTNKARRGLRDPYLIVERILKDQRSKVIKEENGTRVLKLYWNTSEKYGPETVVIHHTLRAVFQNGSPVEVYESHTNEIVNDSPSVIVDYVDTRSVYTIRKTYCWPDIFGRNKTVLRWYLELLFKGVSRPS</sequence>
<dbReference type="AlphaFoldDB" id="A0A2Z2M7N4"/>
<proteinExistence type="predicted"/>
<gene>
    <name evidence="1" type="ORF">A3L09_03705</name>
</gene>
<reference evidence="1 2" key="1">
    <citation type="submission" date="2016-03" db="EMBL/GenBank/DDBJ databases">
        <title>Complete genome sequence of Thermococcus profundus strain DT5432.</title>
        <authorList>
            <person name="Oger P.M."/>
        </authorList>
    </citation>
    <scope>NUCLEOTIDE SEQUENCE [LARGE SCALE GENOMIC DNA]</scope>
    <source>
        <strain evidence="1 2">DT 5432</strain>
    </source>
</reference>
<accession>A0A2Z2M7N4</accession>
<dbReference type="GeneID" id="33319487"/>
<evidence type="ECO:0000313" key="1">
    <source>
        <dbReference type="EMBL" id="ASJ02420.1"/>
    </source>
</evidence>
<organism evidence="1 2">
    <name type="scientific">Thermococcus profundus</name>
    <dbReference type="NCBI Taxonomy" id="49899"/>
    <lineage>
        <taxon>Archaea</taxon>
        <taxon>Methanobacteriati</taxon>
        <taxon>Methanobacteriota</taxon>
        <taxon>Thermococci</taxon>
        <taxon>Thermococcales</taxon>
        <taxon>Thermococcaceae</taxon>
        <taxon>Thermococcus</taxon>
    </lineage>
</organism>
<dbReference type="OrthoDB" id="97509at2157"/>
<name>A0A2Z2M7N4_THEPR</name>
<dbReference type="RefSeq" id="WP_088857682.1">
    <property type="nucleotide sequence ID" value="NZ_CP014862.1"/>
</dbReference>
<protein>
    <submittedName>
        <fullName evidence="1">Uncharacterized protein</fullName>
    </submittedName>
</protein>
<dbReference type="EMBL" id="CP014862">
    <property type="protein sequence ID" value="ASJ02420.1"/>
    <property type="molecule type" value="Genomic_DNA"/>
</dbReference>